<dbReference type="EMBL" id="ABYJ02000039">
    <property type="protein sequence ID" value="EEV02296.1"/>
    <property type="molecule type" value="Genomic_DNA"/>
</dbReference>
<protein>
    <submittedName>
        <fullName evidence="1">Uncharacterized protein</fullName>
    </submittedName>
</protein>
<evidence type="ECO:0000313" key="2">
    <source>
        <dbReference type="Proteomes" id="UP000004828"/>
    </source>
</evidence>
<comment type="caution">
    <text evidence="1">The sequence shown here is derived from an EMBL/GenBank/DDBJ whole genome shotgun (WGS) entry which is preliminary data.</text>
</comment>
<dbReference type="Proteomes" id="UP000004828">
    <property type="component" value="Unassembled WGS sequence"/>
</dbReference>
<dbReference type="HOGENOM" id="CLU_2755350_0_0_9"/>
<reference evidence="1 2" key="1">
    <citation type="submission" date="2009-08" db="EMBL/GenBank/DDBJ databases">
        <authorList>
            <person name="Weinstock G."/>
            <person name="Sodergren E."/>
            <person name="Clifton S."/>
            <person name="Fulton L."/>
            <person name="Fulton B."/>
            <person name="Courtney L."/>
            <person name="Fronick C."/>
            <person name="Harrison M."/>
            <person name="Strong C."/>
            <person name="Farmer C."/>
            <person name="Delahaunty K."/>
            <person name="Markovic C."/>
            <person name="Hall O."/>
            <person name="Minx P."/>
            <person name="Tomlinson C."/>
            <person name="Mitreva M."/>
            <person name="Nelson J."/>
            <person name="Hou S."/>
            <person name="Wollam A."/>
            <person name="Pepin K.H."/>
            <person name="Johnson M."/>
            <person name="Bhonagiri V."/>
            <person name="Nash W.E."/>
            <person name="Warren W."/>
            <person name="Chinwalla A."/>
            <person name="Mardis E.R."/>
            <person name="Wilson R.K."/>
        </authorList>
    </citation>
    <scope>NUCLEOTIDE SEQUENCE [LARGE SCALE GENOMIC DNA]</scope>
    <source>
        <strain evidence="1 2">L1-82</strain>
    </source>
</reference>
<dbReference type="Gene3D" id="3.40.50.11350">
    <property type="match status" value="1"/>
</dbReference>
<name>C7G792_9FIRM</name>
<dbReference type="AlphaFoldDB" id="C7G792"/>
<proteinExistence type="predicted"/>
<organism evidence="1 2">
    <name type="scientific">Roseburia intestinalis L1-82</name>
    <dbReference type="NCBI Taxonomy" id="536231"/>
    <lineage>
        <taxon>Bacteria</taxon>
        <taxon>Bacillati</taxon>
        <taxon>Bacillota</taxon>
        <taxon>Clostridia</taxon>
        <taxon>Lachnospirales</taxon>
        <taxon>Lachnospiraceae</taxon>
        <taxon>Roseburia</taxon>
    </lineage>
</organism>
<accession>C7G792</accession>
<evidence type="ECO:0000313" key="1">
    <source>
        <dbReference type="EMBL" id="EEV02296.1"/>
    </source>
</evidence>
<sequence>MKELLPDAKLIFPQSDVIDRDSKEGIEEAFVEMIALSKCRKILGSYNSTFSLLPSYIGNIPLETVCRKES</sequence>
<dbReference type="RefSeq" id="WP_006855896.1">
    <property type="nucleotide sequence ID" value="NZ_GG692715.1"/>
</dbReference>
<gene>
    <name evidence="1" type="ORF">ROSINTL182_05759</name>
</gene>